<protein>
    <recommendedName>
        <fullName evidence="1">Ppx/GppA phosphatase N-terminal domain-containing protein</fullName>
    </recommendedName>
</protein>
<dbReference type="InterPro" id="IPR003695">
    <property type="entry name" value="Ppx_GppA_N"/>
</dbReference>
<gene>
    <name evidence="2" type="ORF">COX24_02720</name>
</gene>
<organism evidence="2 3">
    <name type="scientific">bacterium (Candidatus Gribaldobacteria) CG23_combo_of_CG06-09_8_20_14_all_37_87_8</name>
    <dbReference type="NCBI Taxonomy" id="2014278"/>
    <lineage>
        <taxon>Bacteria</taxon>
        <taxon>Candidatus Gribaldobacteria</taxon>
    </lineage>
</organism>
<reference evidence="2 3" key="1">
    <citation type="submission" date="2017-09" db="EMBL/GenBank/DDBJ databases">
        <title>Depth-based differentiation of microbial function through sediment-hosted aquifers and enrichment of novel symbionts in the deep terrestrial subsurface.</title>
        <authorList>
            <person name="Probst A.J."/>
            <person name="Ladd B."/>
            <person name="Jarett J.K."/>
            <person name="Geller-Mcgrath D.E."/>
            <person name="Sieber C.M."/>
            <person name="Emerson J.B."/>
            <person name="Anantharaman K."/>
            <person name="Thomas B.C."/>
            <person name="Malmstrom R."/>
            <person name="Stieglmeier M."/>
            <person name="Klingl A."/>
            <person name="Woyke T."/>
            <person name="Ryan C.M."/>
            <person name="Banfield J.F."/>
        </authorList>
    </citation>
    <scope>NUCLEOTIDE SEQUENCE [LARGE SCALE GENOMIC DNA]</scope>
    <source>
        <strain evidence="2">CG23_combo_of_CG06-09_8_20_14_all_37_87_8</strain>
    </source>
</reference>
<dbReference type="Gene3D" id="3.30.420.150">
    <property type="entry name" value="Exopolyphosphatase. Domain 2"/>
    <property type="match status" value="1"/>
</dbReference>
<dbReference type="InterPro" id="IPR050273">
    <property type="entry name" value="GppA/Ppx_hydrolase"/>
</dbReference>
<proteinExistence type="predicted"/>
<dbReference type="InterPro" id="IPR043129">
    <property type="entry name" value="ATPase_NBD"/>
</dbReference>
<dbReference type="PANTHER" id="PTHR30005:SF0">
    <property type="entry name" value="RETROGRADE REGULATION PROTEIN 2"/>
    <property type="match status" value="1"/>
</dbReference>
<dbReference type="Gene3D" id="3.30.420.40">
    <property type="match status" value="1"/>
</dbReference>
<comment type="caution">
    <text evidence="2">The sequence shown here is derived from an EMBL/GenBank/DDBJ whole genome shotgun (WGS) entry which is preliminary data.</text>
</comment>
<dbReference type="EMBL" id="PCSB01000058">
    <property type="protein sequence ID" value="PIP31595.1"/>
    <property type="molecule type" value="Genomic_DNA"/>
</dbReference>
<dbReference type="AlphaFoldDB" id="A0A2G9ZEI5"/>
<dbReference type="SUPFAM" id="SSF53067">
    <property type="entry name" value="Actin-like ATPase domain"/>
    <property type="match status" value="2"/>
</dbReference>
<dbReference type="Pfam" id="PF02541">
    <property type="entry name" value="Ppx-GppA"/>
    <property type="match status" value="1"/>
</dbReference>
<sequence length="314" mass="35906">MAKLDKKIRTAVIDVGTLKSKFEVREFNSSLVSQVLCREKELTVLGRDLDKTDGMIIRKAIETTINALNKSKNKMDELKVDKYRAVTTEAIRKAKNSKEVLDEIKDRTGISLEVLSHDDEARTYFNSVSKDFPGKTIAVADIGGGSVQVVVGKDKGIYEIYLFKTGTYFMQETLFKTHHPTAEELENAKEYVKREMLPLSQTKYRPELMVYGSTNIIDFLKVMKVKFKKNNGSTDHPYKIEVEKLYPVYERIIALSYEDRMPMFPEEPYYMWSAENALLNVFQICDFLGTNTIVPSNNNISSGILYELAKSIKK</sequence>
<feature type="domain" description="Ppx/GppA phosphatase N-terminal" evidence="1">
    <location>
        <begin position="33"/>
        <end position="310"/>
    </location>
</feature>
<dbReference type="Proteomes" id="UP000230447">
    <property type="component" value="Unassembled WGS sequence"/>
</dbReference>
<accession>A0A2G9ZEI5</accession>
<dbReference type="PANTHER" id="PTHR30005">
    <property type="entry name" value="EXOPOLYPHOSPHATASE"/>
    <property type="match status" value="1"/>
</dbReference>
<evidence type="ECO:0000313" key="2">
    <source>
        <dbReference type="EMBL" id="PIP31595.1"/>
    </source>
</evidence>
<name>A0A2G9ZEI5_9BACT</name>
<evidence type="ECO:0000259" key="1">
    <source>
        <dbReference type="Pfam" id="PF02541"/>
    </source>
</evidence>
<evidence type="ECO:0000313" key="3">
    <source>
        <dbReference type="Proteomes" id="UP000230447"/>
    </source>
</evidence>